<organism evidence="13 14">
    <name type="scientific">Puia dinghuensis</name>
    <dbReference type="NCBI Taxonomy" id="1792502"/>
    <lineage>
        <taxon>Bacteria</taxon>
        <taxon>Pseudomonadati</taxon>
        <taxon>Bacteroidota</taxon>
        <taxon>Chitinophagia</taxon>
        <taxon>Chitinophagales</taxon>
        <taxon>Chitinophagaceae</taxon>
        <taxon>Puia</taxon>
    </lineage>
</organism>
<dbReference type="GO" id="GO:2001295">
    <property type="term" value="P:malonyl-CoA biosynthetic process"/>
    <property type="evidence" value="ECO:0007669"/>
    <property type="project" value="UniProtKB-UniRule"/>
</dbReference>
<keyword evidence="5 10" id="KW-0276">Fatty acid metabolism</keyword>
<evidence type="ECO:0000256" key="1">
    <source>
        <dbReference type="ARBA" id="ARBA00004956"/>
    </source>
</evidence>
<evidence type="ECO:0000256" key="8">
    <source>
        <dbReference type="ARBA" id="ARBA00023160"/>
    </source>
</evidence>
<keyword evidence="4 10" id="KW-0547">Nucleotide-binding</keyword>
<dbReference type="Pfam" id="PF03255">
    <property type="entry name" value="ACCA"/>
    <property type="match status" value="1"/>
</dbReference>
<feature type="domain" description="CoA carboxyltransferase C-terminal" evidence="12">
    <location>
        <begin position="44"/>
        <end position="297"/>
    </location>
</feature>
<dbReference type="GO" id="GO:0016743">
    <property type="term" value="F:carboxyl- or carbamoyltransferase activity"/>
    <property type="evidence" value="ECO:0007669"/>
    <property type="project" value="UniProtKB-UniRule"/>
</dbReference>
<dbReference type="InterPro" id="IPR001095">
    <property type="entry name" value="Acetyl_CoA_COase_a_su"/>
</dbReference>
<dbReference type="Proteomes" id="UP000607559">
    <property type="component" value="Unassembled WGS sequence"/>
</dbReference>
<reference evidence="13" key="1">
    <citation type="journal article" date="2014" name="Int. J. Syst. Evol. Microbiol.">
        <title>Complete genome sequence of Corynebacterium casei LMG S-19264T (=DSM 44701T), isolated from a smear-ripened cheese.</title>
        <authorList>
            <consortium name="US DOE Joint Genome Institute (JGI-PGF)"/>
            <person name="Walter F."/>
            <person name="Albersmeier A."/>
            <person name="Kalinowski J."/>
            <person name="Ruckert C."/>
        </authorList>
    </citation>
    <scope>NUCLEOTIDE SEQUENCE</scope>
    <source>
        <strain evidence="13">CGMCC 1.15448</strain>
    </source>
</reference>
<name>A0A8J2XWS7_9BACT</name>
<evidence type="ECO:0000256" key="5">
    <source>
        <dbReference type="ARBA" id="ARBA00022832"/>
    </source>
</evidence>
<dbReference type="AlphaFoldDB" id="A0A8J2XWS7"/>
<dbReference type="NCBIfam" id="NF004344">
    <property type="entry name" value="PRK05724.1"/>
    <property type="match status" value="1"/>
</dbReference>
<sequence>MPQAKNRQFLDFERPIKELFDEIEKLKQTAEKTKVDLSDSIRKLEDQVTEKRREITQHLTPWQKVQLSRHPDRPYTLKYIDKMCTNFVELFGDRNVKDDKAMVGGFAQLEGQTVMMIGQQKGANTKMRQLRNFGMANPEGYRKALRLMKLAEKFEKPIITLIDTPGAYPGMEAEERGQGEAIARNIYEMMRLKVPVICVVIGEGASGGALGIGVGDRVFMLENSWYTVISPENCSSILWRSWDQKEKAAEELRLTPDNMYQFGLIDSIVPEPLGGAHWDYTEAANLLKPKLVETLKELHQYSSEERIAKRIVKFGKMGFWNEVPA</sequence>
<keyword evidence="14" id="KW-1185">Reference proteome</keyword>
<feature type="coiled-coil region" evidence="11">
    <location>
        <begin position="16"/>
        <end position="54"/>
    </location>
</feature>
<dbReference type="GO" id="GO:0005524">
    <property type="term" value="F:ATP binding"/>
    <property type="evidence" value="ECO:0007669"/>
    <property type="project" value="UniProtKB-KW"/>
</dbReference>
<accession>A0A8J2XWS7</accession>
<dbReference type="GO" id="GO:0006633">
    <property type="term" value="P:fatty acid biosynthetic process"/>
    <property type="evidence" value="ECO:0007669"/>
    <property type="project" value="UniProtKB-KW"/>
</dbReference>
<evidence type="ECO:0000256" key="11">
    <source>
        <dbReference type="SAM" id="Coils"/>
    </source>
</evidence>
<keyword evidence="2 10" id="KW-0444">Lipid biosynthesis</keyword>
<dbReference type="GO" id="GO:0003989">
    <property type="term" value="F:acetyl-CoA carboxylase activity"/>
    <property type="evidence" value="ECO:0007669"/>
    <property type="project" value="InterPro"/>
</dbReference>
<dbReference type="InterPro" id="IPR029045">
    <property type="entry name" value="ClpP/crotonase-like_dom_sf"/>
</dbReference>
<comment type="similarity">
    <text evidence="10">Belongs to the AccA family.</text>
</comment>
<dbReference type="PANTHER" id="PTHR42853:SF3">
    <property type="entry name" value="ACETYL-COENZYME A CARBOXYLASE CARBOXYL TRANSFERASE SUBUNIT ALPHA, CHLOROPLASTIC"/>
    <property type="match status" value="1"/>
</dbReference>
<dbReference type="UniPathway" id="UPA00655">
    <property type="reaction ID" value="UER00711"/>
</dbReference>
<dbReference type="PRINTS" id="PR01069">
    <property type="entry name" value="ACCCTRFRASEA"/>
</dbReference>
<keyword evidence="6 10" id="KW-0067">ATP-binding</keyword>
<comment type="subunit">
    <text evidence="10">Acetyl-CoA carboxylase is a heterohexamer composed of biotin carboxyl carrier protein (AccB), biotin carboxylase (AccC) and two subunits each of ACCase subunit alpha (AccA) and ACCase subunit beta (AccD).</text>
</comment>
<protein>
    <recommendedName>
        <fullName evidence="10">Acetyl-coenzyme A carboxylase carboxyl transferase subunit alpha</fullName>
        <shortName evidence="10">ACCase subunit alpha</shortName>
        <shortName evidence="10">Acetyl-CoA carboxylase carboxyltransferase subunit alpha</shortName>
        <ecNumber evidence="10">2.1.3.15</ecNumber>
    </recommendedName>
</protein>
<evidence type="ECO:0000313" key="13">
    <source>
        <dbReference type="EMBL" id="GGB25566.1"/>
    </source>
</evidence>
<dbReference type="RefSeq" id="WP_188938165.1">
    <property type="nucleotide sequence ID" value="NZ_BMJC01000009.1"/>
</dbReference>
<dbReference type="InterPro" id="IPR011763">
    <property type="entry name" value="COA_CT_C"/>
</dbReference>
<dbReference type="Gene3D" id="3.90.226.10">
    <property type="entry name" value="2-enoyl-CoA Hydratase, Chain A, domain 1"/>
    <property type="match status" value="1"/>
</dbReference>
<keyword evidence="10" id="KW-0963">Cytoplasm</keyword>
<dbReference type="NCBIfam" id="TIGR00513">
    <property type="entry name" value="accA"/>
    <property type="match status" value="1"/>
</dbReference>
<dbReference type="SUPFAM" id="SSF52096">
    <property type="entry name" value="ClpP/crotonase"/>
    <property type="match status" value="1"/>
</dbReference>
<dbReference type="GO" id="GO:0009317">
    <property type="term" value="C:acetyl-CoA carboxylase complex"/>
    <property type="evidence" value="ECO:0007669"/>
    <property type="project" value="InterPro"/>
</dbReference>
<dbReference type="PANTHER" id="PTHR42853">
    <property type="entry name" value="ACETYL-COENZYME A CARBOXYLASE CARBOXYL TRANSFERASE SUBUNIT ALPHA"/>
    <property type="match status" value="1"/>
</dbReference>
<keyword evidence="11" id="KW-0175">Coiled coil</keyword>
<evidence type="ECO:0000313" key="14">
    <source>
        <dbReference type="Proteomes" id="UP000607559"/>
    </source>
</evidence>
<evidence type="ECO:0000256" key="10">
    <source>
        <dbReference type="HAMAP-Rule" id="MF_00823"/>
    </source>
</evidence>
<dbReference type="EC" id="2.1.3.15" evidence="10"/>
<evidence type="ECO:0000256" key="7">
    <source>
        <dbReference type="ARBA" id="ARBA00023098"/>
    </source>
</evidence>
<evidence type="ECO:0000259" key="12">
    <source>
        <dbReference type="PROSITE" id="PS50989"/>
    </source>
</evidence>
<comment type="subcellular location">
    <subcellularLocation>
        <location evidence="10">Cytoplasm</location>
    </subcellularLocation>
</comment>
<comment type="catalytic activity">
    <reaction evidence="9 10">
        <text>N(6)-carboxybiotinyl-L-lysyl-[protein] + acetyl-CoA = N(6)-biotinyl-L-lysyl-[protein] + malonyl-CoA</text>
        <dbReference type="Rhea" id="RHEA:54728"/>
        <dbReference type="Rhea" id="RHEA-COMP:10505"/>
        <dbReference type="Rhea" id="RHEA-COMP:10506"/>
        <dbReference type="ChEBI" id="CHEBI:57288"/>
        <dbReference type="ChEBI" id="CHEBI:57384"/>
        <dbReference type="ChEBI" id="CHEBI:83144"/>
        <dbReference type="ChEBI" id="CHEBI:83145"/>
        <dbReference type="EC" id="2.1.3.15"/>
    </reaction>
</comment>
<evidence type="ECO:0000256" key="2">
    <source>
        <dbReference type="ARBA" id="ARBA00022516"/>
    </source>
</evidence>
<proteinExistence type="inferred from homology"/>
<keyword evidence="8 10" id="KW-0275">Fatty acid biosynthesis</keyword>
<dbReference type="NCBIfam" id="NF041504">
    <property type="entry name" value="AccA_sub"/>
    <property type="match status" value="1"/>
</dbReference>
<dbReference type="HAMAP" id="MF_00823">
    <property type="entry name" value="AcetylCoA_CT_alpha"/>
    <property type="match status" value="1"/>
</dbReference>
<keyword evidence="3 10" id="KW-0808">Transferase</keyword>
<dbReference type="EMBL" id="BMJC01000009">
    <property type="protein sequence ID" value="GGB25566.1"/>
    <property type="molecule type" value="Genomic_DNA"/>
</dbReference>
<dbReference type="PROSITE" id="PS50989">
    <property type="entry name" value="COA_CT_CTER"/>
    <property type="match status" value="1"/>
</dbReference>
<comment type="function">
    <text evidence="10">Component of the acetyl coenzyme A carboxylase (ACC) complex. First, biotin carboxylase catalyzes the carboxylation of biotin on its carrier protein (BCCP) and then the CO(2) group is transferred by the carboxyltransferase to acetyl-CoA to form malonyl-CoA.</text>
</comment>
<comment type="caution">
    <text evidence="13">The sequence shown here is derived from an EMBL/GenBank/DDBJ whole genome shotgun (WGS) entry which is preliminary data.</text>
</comment>
<comment type="pathway">
    <text evidence="1 10">Lipid metabolism; malonyl-CoA biosynthesis; malonyl-CoA from acetyl-CoA: step 1/1.</text>
</comment>
<evidence type="ECO:0000256" key="3">
    <source>
        <dbReference type="ARBA" id="ARBA00022679"/>
    </source>
</evidence>
<reference evidence="13" key="2">
    <citation type="submission" date="2020-09" db="EMBL/GenBank/DDBJ databases">
        <authorList>
            <person name="Sun Q."/>
            <person name="Zhou Y."/>
        </authorList>
    </citation>
    <scope>NUCLEOTIDE SEQUENCE</scope>
    <source>
        <strain evidence="13">CGMCC 1.15448</strain>
    </source>
</reference>
<gene>
    <name evidence="10 13" type="primary">accA</name>
    <name evidence="13" type="ORF">GCM10011511_56880</name>
</gene>
<keyword evidence="7 10" id="KW-0443">Lipid metabolism</keyword>
<evidence type="ECO:0000256" key="6">
    <source>
        <dbReference type="ARBA" id="ARBA00022840"/>
    </source>
</evidence>
<evidence type="ECO:0000256" key="4">
    <source>
        <dbReference type="ARBA" id="ARBA00022741"/>
    </source>
</evidence>
<evidence type="ECO:0000256" key="9">
    <source>
        <dbReference type="ARBA" id="ARBA00049152"/>
    </source>
</evidence>